<comment type="caution">
    <text evidence="1">The sequence shown here is derived from an EMBL/GenBank/DDBJ whole genome shotgun (WGS) entry which is preliminary data.</text>
</comment>
<dbReference type="OrthoDB" id="1986811at2759"/>
<keyword evidence="2" id="KW-1185">Reference proteome</keyword>
<proteinExistence type="predicted"/>
<evidence type="ECO:0000313" key="2">
    <source>
        <dbReference type="Proteomes" id="UP000886520"/>
    </source>
</evidence>
<dbReference type="Proteomes" id="UP000886520">
    <property type="component" value="Chromosome 9"/>
</dbReference>
<accession>A0A9D4UX15</accession>
<evidence type="ECO:0000313" key="1">
    <source>
        <dbReference type="EMBL" id="KAI5075613.1"/>
    </source>
</evidence>
<dbReference type="AlphaFoldDB" id="A0A9D4UX15"/>
<gene>
    <name evidence="1" type="ORF">GOP47_0009689</name>
</gene>
<name>A0A9D4UX15_ADICA</name>
<dbReference type="GO" id="GO:0009507">
    <property type="term" value="C:chloroplast"/>
    <property type="evidence" value="ECO:0007669"/>
    <property type="project" value="TreeGrafter"/>
</dbReference>
<organism evidence="1 2">
    <name type="scientific">Adiantum capillus-veneris</name>
    <name type="common">Maidenhair fern</name>
    <dbReference type="NCBI Taxonomy" id="13818"/>
    <lineage>
        <taxon>Eukaryota</taxon>
        <taxon>Viridiplantae</taxon>
        <taxon>Streptophyta</taxon>
        <taxon>Embryophyta</taxon>
        <taxon>Tracheophyta</taxon>
        <taxon>Polypodiopsida</taxon>
        <taxon>Polypodiidae</taxon>
        <taxon>Polypodiales</taxon>
        <taxon>Pteridineae</taxon>
        <taxon>Pteridaceae</taxon>
        <taxon>Vittarioideae</taxon>
        <taxon>Adiantum</taxon>
    </lineage>
</organism>
<dbReference type="PANTHER" id="PTHR37758">
    <property type="entry name" value="OS03G0334300 PROTEIN"/>
    <property type="match status" value="1"/>
</dbReference>
<sequence length="175" mass="19113">MASYCRLQSSPPCCHLSVKKGYGGLQRTPPSLSVRCEGSPSQPVRNVALNAIAAPAEFSQRSSKIADVLGGLSVLYGEVGEERREAAECVQKTSEENGRSAEDYGRRALLFERSGKMAASSKLKGDRLLEELELLHSDILQWDEGRSAEDYRRRAELFGKSAEILGGKFCDEAVS</sequence>
<protein>
    <submittedName>
        <fullName evidence="1">Uncharacterized protein</fullName>
    </submittedName>
</protein>
<reference evidence="1" key="1">
    <citation type="submission" date="2021-01" db="EMBL/GenBank/DDBJ databases">
        <title>Adiantum capillus-veneris genome.</title>
        <authorList>
            <person name="Fang Y."/>
            <person name="Liao Q."/>
        </authorList>
    </citation>
    <scope>NUCLEOTIDE SEQUENCE</scope>
    <source>
        <strain evidence="1">H3</strain>
        <tissue evidence="1">Leaf</tissue>
    </source>
</reference>
<dbReference type="PANTHER" id="PTHR37758:SF1">
    <property type="entry name" value="OS03G0334300 PROTEIN"/>
    <property type="match status" value="1"/>
</dbReference>
<dbReference type="EMBL" id="JABFUD020000009">
    <property type="protein sequence ID" value="KAI5075613.1"/>
    <property type="molecule type" value="Genomic_DNA"/>
</dbReference>